<dbReference type="EMBL" id="KZ559566">
    <property type="protein sequence ID" value="PLN79067.1"/>
    <property type="molecule type" value="Genomic_DNA"/>
</dbReference>
<evidence type="ECO:0000259" key="3">
    <source>
        <dbReference type="Pfam" id="PF00135"/>
    </source>
</evidence>
<dbReference type="PANTHER" id="PTHR11559">
    <property type="entry name" value="CARBOXYLESTERASE"/>
    <property type="match status" value="1"/>
</dbReference>
<name>A0A2J5HPB7_9EURO</name>
<protein>
    <submittedName>
        <fullName evidence="4">Alpha/Beta hydrolase protein</fullName>
    </submittedName>
</protein>
<feature type="signal peptide" evidence="2">
    <location>
        <begin position="1"/>
        <end position="19"/>
    </location>
</feature>
<accession>A0A2J5HPB7</accession>
<dbReference type="SUPFAM" id="SSF53474">
    <property type="entry name" value="alpha/beta-Hydrolases"/>
    <property type="match status" value="1"/>
</dbReference>
<dbReference type="InterPro" id="IPR002018">
    <property type="entry name" value="CarbesteraseB"/>
</dbReference>
<sequence>MMHLSTIFLVLPFSLLCHALTPSSPKVDLGYATHVPTYVNTTKSGTKPPTGDRRFRKPLTPPPHEPGVLDGRKHLFKSDCVSSAPKEVPFPELNGTTWGQEDCLFLNVLVPEGVRPGTDRVPVVHWLYGSAYAFGSKDILVDGIELMERIESPSDRFIHVTSNYRMGLYGWSSAEGEDMDSNVGLHDGVAALEWTKKYIEHFGGDPDNITAMGQSAGATIVALMLVANGGHGELPFQKAFVSSLAMLPRREVTSRRASVFKEVLQATKCKSVECLRDVPARALVAANKHLLTEVFSGSGGATFGPGIGFGPIPDGEYIPDALTVLFSLRRVNPRVKAVVVGNTADEGLGTTPDITNFAEFAELVRRAIPDASKETVQRIRTLYPQPDSKIQDVANDWTTDVVQGCNAQGLAKAYASKAQRYVFSVPPATHSLDLNYIFFVDNETTPVEDISLAKNIQDRTLDFFHGRNNGEWPFYGNKSTIVNVAAKGFQKQVDPWAKKPNCQTILKIIMDSKNGA</sequence>
<dbReference type="PROSITE" id="PS00941">
    <property type="entry name" value="CARBOXYLESTERASE_B_2"/>
    <property type="match status" value="1"/>
</dbReference>
<dbReference type="Pfam" id="PF00135">
    <property type="entry name" value="COesterase"/>
    <property type="match status" value="1"/>
</dbReference>
<evidence type="ECO:0000256" key="1">
    <source>
        <dbReference type="SAM" id="MobiDB-lite"/>
    </source>
</evidence>
<dbReference type="AlphaFoldDB" id="A0A2J5HPB7"/>
<dbReference type="InterPro" id="IPR019819">
    <property type="entry name" value="Carboxylesterase_B_CS"/>
</dbReference>
<evidence type="ECO:0000256" key="2">
    <source>
        <dbReference type="SAM" id="SignalP"/>
    </source>
</evidence>
<gene>
    <name evidence="4" type="ORF">BDW42DRAFT_201870</name>
</gene>
<organism evidence="4 5">
    <name type="scientific">Aspergillus taichungensis</name>
    <dbReference type="NCBI Taxonomy" id="482145"/>
    <lineage>
        <taxon>Eukaryota</taxon>
        <taxon>Fungi</taxon>
        <taxon>Dikarya</taxon>
        <taxon>Ascomycota</taxon>
        <taxon>Pezizomycotina</taxon>
        <taxon>Eurotiomycetes</taxon>
        <taxon>Eurotiomycetidae</taxon>
        <taxon>Eurotiales</taxon>
        <taxon>Aspergillaceae</taxon>
        <taxon>Aspergillus</taxon>
        <taxon>Aspergillus subgen. Circumdati</taxon>
    </lineage>
</organism>
<dbReference type="Proteomes" id="UP000235023">
    <property type="component" value="Unassembled WGS sequence"/>
</dbReference>
<keyword evidence="4" id="KW-0378">Hydrolase</keyword>
<dbReference type="Gene3D" id="3.40.50.1820">
    <property type="entry name" value="alpha/beta hydrolase"/>
    <property type="match status" value="1"/>
</dbReference>
<dbReference type="GO" id="GO:0016787">
    <property type="term" value="F:hydrolase activity"/>
    <property type="evidence" value="ECO:0007669"/>
    <property type="project" value="UniProtKB-KW"/>
</dbReference>
<feature type="domain" description="Carboxylesterase type B" evidence="3">
    <location>
        <begin position="47"/>
        <end position="475"/>
    </location>
</feature>
<dbReference type="InterPro" id="IPR050309">
    <property type="entry name" value="Type-B_Carboxylest/Lipase"/>
</dbReference>
<keyword evidence="5" id="KW-1185">Reference proteome</keyword>
<reference evidence="5" key="1">
    <citation type="submission" date="2017-12" db="EMBL/GenBank/DDBJ databases">
        <authorList>
            <consortium name="DOE Joint Genome Institute"/>
            <person name="Mondo S.J."/>
            <person name="Kjaerbolling I."/>
            <person name="Vesth T.C."/>
            <person name="Frisvad J.C."/>
            <person name="Nybo J.L."/>
            <person name="Theobald S."/>
            <person name="Kuo A."/>
            <person name="Bowyer P."/>
            <person name="Matsuda Y."/>
            <person name="Lyhne E.K."/>
            <person name="Kogle M.E."/>
            <person name="Clum A."/>
            <person name="Lipzen A."/>
            <person name="Salamov A."/>
            <person name="Ngan C.Y."/>
            <person name="Daum C."/>
            <person name="Chiniquy J."/>
            <person name="Barry K."/>
            <person name="LaButti K."/>
            <person name="Haridas S."/>
            <person name="Simmons B.A."/>
            <person name="Magnuson J.K."/>
            <person name="Mortensen U.H."/>
            <person name="Larsen T.O."/>
            <person name="Grigoriev I.V."/>
            <person name="Baker S.E."/>
            <person name="Andersen M.R."/>
            <person name="Nordberg H.P."/>
            <person name="Cantor M.N."/>
            <person name="Hua S.X."/>
        </authorList>
    </citation>
    <scope>NUCLEOTIDE SEQUENCE [LARGE SCALE GENOMIC DNA]</scope>
    <source>
        <strain evidence="5">IBT 19404</strain>
    </source>
</reference>
<dbReference type="OrthoDB" id="408631at2759"/>
<feature type="chain" id="PRO_5014331968" evidence="2">
    <location>
        <begin position="20"/>
        <end position="516"/>
    </location>
</feature>
<feature type="region of interest" description="Disordered" evidence="1">
    <location>
        <begin position="38"/>
        <end position="70"/>
    </location>
</feature>
<keyword evidence="2" id="KW-0732">Signal</keyword>
<proteinExistence type="predicted"/>
<dbReference type="InterPro" id="IPR029058">
    <property type="entry name" value="AB_hydrolase_fold"/>
</dbReference>
<evidence type="ECO:0000313" key="5">
    <source>
        <dbReference type="Proteomes" id="UP000235023"/>
    </source>
</evidence>
<evidence type="ECO:0000313" key="4">
    <source>
        <dbReference type="EMBL" id="PLN79067.1"/>
    </source>
</evidence>
<feature type="compositionally biased region" description="Polar residues" evidence="1">
    <location>
        <begin position="38"/>
        <end position="47"/>
    </location>
</feature>